<reference evidence="1 2" key="1">
    <citation type="submission" date="2023-01" db="EMBL/GenBank/DDBJ databases">
        <authorList>
            <person name="Kreplak J."/>
        </authorList>
    </citation>
    <scope>NUCLEOTIDE SEQUENCE [LARGE SCALE GENOMIC DNA]</scope>
</reference>
<gene>
    <name evidence="1" type="ORF">VFH_II193320</name>
</gene>
<evidence type="ECO:0000313" key="2">
    <source>
        <dbReference type="Proteomes" id="UP001157006"/>
    </source>
</evidence>
<name>A0AAV0ZSA6_VICFA</name>
<keyword evidence="2" id="KW-1185">Reference proteome</keyword>
<organism evidence="1 2">
    <name type="scientific">Vicia faba</name>
    <name type="common">Broad bean</name>
    <name type="synonym">Faba vulgaris</name>
    <dbReference type="NCBI Taxonomy" id="3906"/>
    <lineage>
        <taxon>Eukaryota</taxon>
        <taxon>Viridiplantae</taxon>
        <taxon>Streptophyta</taxon>
        <taxon>Embryophyta</taxon>
        <taxon>Tracheophyta</taxon>
        <taxon>Spermatophyta</taxon>
        <taxon>Magnoliopsida</taxon>
        <taxon>eudicotyledons</taxon>
        <taxon>Gunneridae</taxon>
        <taxon>Pentapetalae</taxon>
        <taxon>rosids</taxon>
        <taxon>fabids</taxon>
        <taxon>Fabales</taxon>
        <taxon>Fabaceae</taxon>
        <taxon>Papilionoideae</taxon>
        <taxon>50 kb inversion clade</taxon>
        <taxon>NPAAA clade</taxon>
        <taxon>Hologalegina</taxon>
        <taxon>IRL clade</taxon>
        <taxon>Fabeae</taxon>
        <taxon>Vicia</taxon>
    </lineage>
</organism>
<dbReference type="AlphaFoldDB" id="A0AAV0ZSA6"/>
<accession>A0AAV0ZSA6</accession>
<evidence type="ECO:0000313" key="1">
    <source>
        <dbReference type="EMBL" id="CAI8599833.1"/>
    </source>
</evidence>
<dbReference type="Proteomes" id="UP001157006">
    <property type="component" value="Chromosome 2"/>
</dbReference>
<protein>
    <submittedName>
        <fullName evidence="1">Uncharacterized protein</fullName>
    </submittedName>
</protein>
<sequence length="102" mass="12284">MRAYRSGSVRYGLDDNEERNIRLKRERLENFLVFGDSSEEDEESLDTRAMHGFMLVVKVVKWGYAAEMTILFHQLNPCCHKHYDHTRFWLWEENLWQAIDMA</sequence>
<dbReference type="EMBL" id="OX451737">
    <property type="protein sequence ID" value="CAI8599833.1"/>
    <property type="molecule type" value="Genomic_DNA"/>
</dbReference>
<proteinExistence type="predicted"/>